<gene>
    <name evidence="2" type="ORF">ACFOOI_14400</name>
</gene>
<feature type="transmembrane region" description="Helical" evidence="1">
    <location>
        <begin position="20"/>
        <end position="43"/>
    </location>
</feature>
<proteinExistence type="predicted"/>
<sequence length="111" mass="13079">MNGFFVAHEHLPYGSQSDAIPPILLSKEFHVLQYLGILIYVFAKDKVFDEFMFKLRLESLFLVFLGTILFFSFQVYFKPELKIEVDYLFDIQVLSYFFINKLFKGSITPES</sequence>
<evidence type="ECO:0000313" key="2">
    <source>
        <dbReference type="EMBL" id="MFC3811850.1"/>
    </source>
</evidence>
<organism evidence="2 3">
    <name type="scientific">Lacihabitans lacunae</name>
    <dbReference type="NCBI Taxonomy" id="1028214"/>
    <lineage>
        <taxon>Bacteria</taxon>
        <taxon>Pseudomonadati</taxon>
        <taxon>Bacteroidota</taxon>
        <taxon>Cytophagia</taxon>
        <taxon>Cytophagales</taxon>
        <taxon>Leadbetterellaceae</taxon>
        <taxon>Lacihabitans</taxon>
    </lineage>
</organism>
<reference evidence="3" key="1">
    <citation type="journal article" date="2019" name="Int. J. Syst. Evol. Microbiol.">
        <title>The Global Catalogue of Microorganisms (GCM) 10K type strain sequencing project: providing services to taxonomists for standard genome sequencing and annotation.</title>
        <authorList>
            <consortium name="The Broad Institute Genomics Platform"/>
            <consortium name="The Broad Institute Genome Sequencing Center for Infectious Disease"/>
            <person name="Wu L."/>
            <person name="Ma J."/>
        </authorList>
    </citation>
    <scope>NUCLEOTIDE SEQUENCE [LARGE SCALE GENOMIC DNA]</scope>
    <source>
        <strain evidence="3">CECT 7956</strain>
    </source>
</reference>
<dbReference type="EMBL" id="JBHRYQ010000001">
    <property type="protein sequence ID" value="MFC3811850.1"/>
    <property type="molecule type" value="Genomic_DNA"/>
</dbReference>
<keyword evidence="3" id="KW-1185">Reference proteome</keyword>
<protein>
    <submittedName>
        <fullName evidence="2">Uncharacterized protein</fullName>
    </submittedName>
</protein>
<keyword evidence="1" id="KW-0812">Transmembrane</keyword>
<keyword evidence="1" id="KW-1133">Transmembrane helix</keyword>
<evidence type="ECO:0000256" key="1">
    <source>
        <dbReference type="SAM" id="Phobius"/>
    </source>
</evidence>
<name>A0ABV7YXV8_9BACT</name>
<keyword evidence="1" id="KW-0472">Membrane</keyword>
<dbReference type="RefSeq" id="WP_379838702.1">
    <property type="nucleotide sequence ID" value="NZ_JBHRYQ010000001.1"/>
</dbReference>
<comment type="caution">
    <text evidence="2">The sequence shown here is derived from an EMBL/GenBank/DDBJ whole genome shotgun (WGS) entry which is preliminary data.</text>
</comment>
<accession>A0ABV7YXV8</accession>
<evidence type="ECO:0000313" key="3">
    <source>
        <dbReference type="Proteomes" id="UP001595616"/>
    </source>
</evidence>
<dbReference type="Proteomes" id="UP001595616">
    <property type="component" value="Unassembled WGS sequence"/>
</dbReference>
<feature type="transmembrane region" description="Helical" evidence="1">
    <location>
        <begin position="55"/>
        <end position="77"/>
    </location>
</feature>